<dbReference type="Proteomes" id="UP000024635">
    <property type="component" value="Unassembled WGS sequence"/>
</dbReference>
<dbReference type="EMBL" id="JARK01001594">
    <property type="protein sequence ID" value="EYB87713.1"/>
    <property type="molecule type" value="Genomic_DNA"/>
</dbReference>
<keyword evidence="3" id="KW-1185">Reference proteome</keyword>
<evidence type="ECO:0000256" key="1">
    <source>
        <dbReference type="SAM" id="MobiDB-lite"/>
    </source>
</evidence>
<gene>
    <name evidence="2" type="primary">Acey_s0258.g435</name>
    <name evidence="2" type="ORF">Y032_0258g435</name>
</gene>
<feature type="region of interest" description="Disordered" evidence="1">
    <location>
        <begin position="1"/>
        <end position="20"/>
    </location>
</feature>
<proteinExistence type="predicted"/>
<protein>
    <submittedName>
        <fullName evidence="2">Uncharacterized protein</fullName>
    </submittedName>
</protein>
<accession>A0A016SAL9</accession>
<sequence length="95" mass="10450">MEGRGSARTRVSRMGMGTPCSISEENERIRVSVGKWVHLGQAVVETTEYGSPMENGLEAFYEGLSSQRSYATLLSSTVLDFISNFDQAQCTQASY</sequence>
<name>A0A016SAL9_9BILA</name>
<evidence type="ECO:0000313" key="2">
    <source>
        <dbReference type="EMBL" id="EYB87713.1"/>
    </source>
</evidence>
<organism evidence="2 3">
    <name type="scientific">Ancylostoma ceylanicum</name>
    <dbReference type="NCBI Taxonomy" id="53326"/>
    <lineage>
        <taxon>Eukaryota</taxon>
        <taxon>Metazoa</taxon>
        <taxon>Ecdysozoa</taxon>
        <taxon>Nematoda</taxon>
        <taxon>Chromadorea</taxon>
        <taxon>Rhabditida</taxon>
        <taxon>Rhabditina</taxon>
        <taxon>Rhabditomorpha</taxon>
        <taxon>Strongyloidea</taxon>
        <taxon>Ancylostomatidae</taxon>
        <taxon>Ancylostomatinae</taxon>
        <taxon>Ancylostoma</taxon>
    </lineage>
</organism>
<evidence type="ECO:0000313" key="3">
    <source>
        <dbReference type="Proteomes" id="UP000024635"/>
    </source>
</evidence>
<reference evidence="3" key="1">
    <citation type="journal article" date="2015" name="Nat. Genet.">
        <title>The genome and transcriptome of the zoonotic hookworm Ancylostoma ceylanicum identify infection-specific gene families.</title>
        <authorList>
            <person name="Schwarz E.M."/>
            <person name="Hu Y."/>
            <person name="Antoshechkin I."/>
            <person name="Miller M.M."/>
            <person name="Sternberg P.W."/>
            <person name="Aroian R.V."/>
        </authorList>
    </citation>
    <scope>NUCLEOTIDE SEQUENCE</scope>
    <source>
        <strain evidence="3">HY135</strain>
    </source>
</reference>
<comment type="caution">
    <text evidence="2">The sequence shown here is derived from an EMBL/GenBank/DDBJ whole genome shotgun (WGS) entry which is preliminary data.</text>
</comment>
<dbReference type="AlphaFoldDB" id="A0A016SAL9"/>